<dbReference type="Pfam" id="PF07883">
    <property type="entry name" value="Cupin_2"/>
    <property type="match status" value="1"/>
</dbReference>
<dbReference type="SUPFAM" id="SSF51182">
    <property type="entry name" value="RmlC-like cupins"/>
    <property type="match status" value="1"/>
</dbReference>
<dbReference type="InterPro" id="IPR013096">
    <property type="entry name" value="Cupin_2"/>
</dbReference>
<evidence type="ECO:0000256" key="1">
    <source>
        <dbReference type="SAM" id="Phobius"/>
    </source>
</evidence>
<keyword evidence="1" id="KW-0472">Membrane</keyword>
<dbReference type="Proteomes" id="UP000494329">
    <property type="component" value="Unassembled WGS sequence"/>
</dbReference>
<evidence type="ECO:0000313" key="4">
    <source>
        <dbReference type="Proteomes" id="UP000494329"/>
    </source>
</evidence>
<name>A0A6J5CZ84_9BURK</name>
<dbReference type="InterPro" id="IPR011051">
    <property type="entry name" value="RmlC_Cupin_sf"/>
</dbReference>
<keyword evidence="1" id="KW-0812">Transmembrane</keyword>
<evidence type="ECO:0000313" key="3">
    <source>
        <dbReference type="EMBL" id="CAB3746451.1"/>
    </source>
</evidence>
<feature type="transmembrane region" description="Helical" evidence="1">
    <location>
        <begin position="46"/>
        <end position="71"/>
    </location>
</feature>
<feature type="domain" description="Cupin type-2" evidence="2">
    <location>
        <begin position="113"/>
        <end position="178"/>
    </location>
</feature>
<proteinExistence type="predicted"/>
<accession>A0A6J5CZ84</accession>
<dbReference type="InterPro" id="IPR014710">
    <property type="entry name" value="RmlC-like_jellyroll"/>
</dbReference>
<keyword evidence="4" id="KW-1185">Reference proteome</keyword>
<gene>
    <name evidence="3" type="ORF">LMG29739_00187</name>
</gene>
<dbReference type="AlphaFoldDB" id="A0A6J5CZ84"/>
<protein>
    <recommendedName>
        <fullName evidence="2">Cupin type-2 domain-containing protein</fullName>
    </recommendedName>
</protein>
<keyword evidence="1" id="KW-1133">Transmembrane helix</keyword>
<reference evidence="3 4" key="1">
    <citation type="submission" date="2020-04" db="EMBL/GenBank/DDBJ databases">
        <authorList>
            <person name="De Canck E."/>
        </authorList>
    </citation>
    <scope>NUCLEOTIDE SEQUENCE [LARGE SCALE GENOMIC DNA]</scope>
    <source>
        <strain evidence="3 4">LMG 29739</strain>
    </source>
</reference>
<sequence>MQTVVASRVRFSSASYRFDDRASSRLSHLSRLSCLSRRSPDARRPLVRATLAGALAALIASIGITFASGAFAQQQPAAGIKVETLLKTDNAWDGSRYKAYPSGQPQLSVLKIEVPAHSVLPWHTHPMPNAGYVESGELTVEKQNGEKQTVKAGQVLPETVGSVHRGMTGDSPVTLIVFYAGADGMPLSQHP</sequence>
<organism evidence="3 4">
    <name type="scientific">Paraburkholderia solisilvae</name>
    <dbReference type="NCBI Taxonomy" id="624376"/>
    <lineage>
        <taxon>Bacteria</taxon>
        <taxon>Pseudomonadati</taxon>
        <taxon>Pseudomonadota</taxon>
        <taxon>Betaproteobacteria</taxon>
        <taxon>Burkholderiales</taxon>
        <taxon>Burkholderiaceae</taxon>
        <taxon>Paraburkholderia</taxon>
    </lineage>
</organism>
<dbReference type="Gene3D" id="2.60.120.10">
    <property type="entry name" value="Jelly Rolls"/>
    <property type="match status" value="1"/>
</dbReference>
<dbReference type="EMBL" id="CADIKF010000001">
    <property type="protein sequence ID" value="CAB3746451.1"/>
    <property type="molecule type" value="Genomic_DNA"/>
</dbReference>
<dbReference type="CDD" id="cd02236">
    <property type="entry name" value="cupin_CV2614-like"/>
    <property type="match status" value="1"/>
</dbReference>
<evidence type="ECO:0000259" key="2">
    <source>
        <dbReference type="Pfam" id="PF07883"/>
    </source>
</evidence>